<dbReference type="EMBL" id="JAIZPD010000002">
    <property type="protein sequence ID" value="KAH0967263.1"/>
    <property type="molecule type" value="Genomic_DNA"/>
</dbReference>
<comment type="similarity">
    <text evidence="1">Belongs to the HscB family.</text>
</comment>
<dbReference type="OrthoDB" id="448954at2759"/>
<evidence type="ECO:0000256" key="1">
    <source>
        <dbReference type="ARBA" id="ARBA00010476"/>
    </source>
</evidence>
<dbReference type="SUPFAM" id="SSF46565">
    <property type="entry name" value="Chaperone J-domain"/>
    <property type="match status" value="1"/>
</dbReference>
<organism evidence="5 6">
    <name type="scientific">Hirsutella rhossiliensis</name>
    <dbReference type="NCBI Taxonomy" id="111463"/>
    <lineage>
        <taxon>Eukaryota</taxon>
        <taxon>Fungi</taxon>
        <taxon>Dikarya</taxon>
        <taxon>Ascomycota</taxon>
        <taxon>Pezizomycotina</taxon>
        <taxon>Sordariomycetes</taxon>
        <taxon>Hypocreomycetidae</taxon>
        <taxon>Hypocreales</taxon>
        <taxon>Ophiocordycipitaceae</taxon>
        <taxon>Hirsutella</taxon>
    </lineage>
</organism>
<accession>A0A9P8SLA3</accession>
<dbReference type="NCBIfam" id="TIGR00714">
    <property type="entry name" value="hscB"/>
    <property type="match status" value="1"/>
</dbReference>
<evidence type="ECO:0000313" key="5">
    <source>
        <dbReference type="EMBL" id="KAH0967263.1"/>
    </source>
</evidence>
<dbReference type="Pfam" id="PF07743">
    <property type="entry name" value="HSCB_C"/>
    <property type="match status" value="1"/>
</dbReference>
<evidence type="ECO:0000313" key="6">
    <source>
        <dbReference type="Proteomes" id="UP000824596"/>
    </source>
</evidence>
<dbReference type="GO" id="GO:0005739">
    <property type="term" value="C:mitochondrion"/>
    <property type="evidence" value="ECO:0007669"/>
    <property type="project" value="TreeGrafter"/>
</dbReference>
<dbReference type="InterPro" id="IPR009073">
    <property type="entry name" value="HscB_oligo_C"/>
</dbReference>
<comment type="caution">
    <text evidence="5">The sequence shown here is derived from an EMBL/GenBank/DDBJ whole genome shotgun (WGS) entry which is preliminary data.</text>
</comment>
<evidence type="ECO:0000259" key="4">
    <source>
        <dbReference type="Pfam" id="PF07743"/>
    </source>
</evidence>
<dbReference type="GO" id="GO:0044571">
    <property type="term" value="P:[2Fe-2S] cluster assembly"/>
    <property type="evidence" value="ECO:0007669"/>
    <property type="project" value="InterPro"/>
</dbReference>
<sequence>MLRPKAVRHVAAAAAGAGRSRCPARQARALSSTAARSRPPPPRNHKAKDGTVDEPSSSSSSSSSSASTATATATPPPSTLYGYFPLTLPAGAPPAGPFAVDVPALRREFLCLQAAAHPDKQPPARKAAAEAASAAINHAYRTLADPLLRAQYLLALRGVDVAADESLRLDDSPAGGAGDGDLLMLVLDAHEVIEAAEAPRHLEPLRGENDDRIRRCDDALARAFAADDVDAAKREAVRLRYWVNIRNAIHEWEEGKPPVLQH</sequence>
<feature type="compositionally biased region" description="Low complexity" evidence="3">
    <location>
        <begin position="9"/>
        <end position="37"/>
    </location>
</feature>
<dbReference type="PANTHER" id="PTHR14021:SF15">
    <property type="entry name" value="IRON-SULFUR CLUSTER CO-CHAPERONE PROTEIN HSCB"/>
    <property type="match status" value="1"/>
</dbReference>
<keyword evidence="2" id="KW-0143">Chaperone</keyword>
<evidence type="ECO:0000256" key="2">
    <source>
        <dbReference type="ARBA" id="ARBA00023186"/>
    </source>
</evidence>
<dbReference type="InterPro" id="IPR036869">
    <property type="entry name" value="J_dom_sf"/>
</dbReference>
<dbReference type="Gene3D" id="1.10.287.110">
    <property type="entry name" value="DnaJ domain"/>
    <property type="match status" value="1"/>
</dbReference>
<dbReference type="GO" id="GO:0051087">
    <property type="term" value="F:protein-folding chaperone binding"/>
    <property type="evidence" value="ECO:0007669"/>
    <property type="project" value="InterPro"/>
</dbReference>
<dbReference type="RefSeq" id="XP_044724776.1">
    <property type="nucleotide sequence ID" value="XM_044861143.1"/>
</dbReference>
<keyword evidence="6" id="KW-1185">Reference proteome</keyword>
<dbReference type="GeneID" id="68351801"/>
<reference evidence="5" key="1">
    <citation type="submission" date="2021-09" db="EMBL/GenBank/DDBJ databases">
        <title>A high-quality genome of the endoparasitic fungus Hirsutella rhossiliensis with a comparison of Hirsutella genomes reveals transposable elements contributing to genome size variation.</title>
        <authorList>
            <person name="Lin R."/>
            <person name="Jiao Y."/>
            <person name="Sun X."/>
            <person name="Ling J."/>
            <person name="Xie B."/>
            <person name="Cheng X."/>
        </authorList>
    </citation>
    <scope>NUCLEOTIDE SEQUENCE</scope>
    <source>
        <strain evidence="5">HR02</strain>
    </source>
</reference>
<feature type="region of interest" description="Disordered" evidence="3">
    <location>
        <begin position="1"/>
        <end position="74"/>
    </location>
</feature>
<name>A0A9P8SLA3_9HYPO</name>
<evidence type="ECO:0000256" key="3">
    <source>
        <dbReference type="SAM" id="MobiDB-lite"/>
    </source>
</evidence>
<feature type="compositionally biased region" description="Low complexity" evidence="3">
    <location>
        <begin position="55"/>
        <end position="73"/>
    </location>
</feature>
<dbReference type="GO" id="GO:0001671">
    <property type="term" value="F:ATPase activator activity"/>
    <property type="evidence" value="ECO:0007669"/>
    <property type="project" value="InterPro"/>
</dbReference>
<dbReference type="InterPro" id="IPR004640">
    <property type="entry name" value="HscB"/>
</dbReference>
<dbReference type="AlphaFoldDB" id="A0A9P8SLA3"/>
<dbReference type="GO" id="GO:0051259">
    <property type="term" value="P:protein complex oligomerization"/>
    <property type="evidence" value="ECO:0007669"/>
    <property type="project" value="InterPro"/>
</dbReference>
<dbReference type="Gene3D" id="1.20.1280.20">
    <property type="entry name" value="HscB, C-terminal domain"/>
    <property type="match status" value="1"/>
</dbReference>
<feature type="domain" description="Co-chaperone HscB C-terminal oligomerisation" evidence="4">
    <location>
        <begin position="179"/>
        <end position="250"/>
    </location>
</feature>
<dbReference type="SUPFAM" id="SSF47144">
    <property type="entry name" value="HSC20 (HSCB), C-terminal oligomerisation domain"/>
    <property type="match status" value="1"/>
</dbReference>
<dbReference type="Proteomes" id="UP000824596">
    <property type="component" value="Unassembled WGS sequence"/>
</dbReference>
<gene>
    <name evidence="5" type="ORF">HRG_02672</name>
</gene>
<dbReference type="PANTHER" id="PTHR14021">
    <property type="entry name" value="IRON-SULFUR CLUSTER CO-CHAPERONE PROTEIN HSCB"/>
    <property type="match status" value="1"/>
</dbReference>
<protein>
    <submittedName>
        <fullName evidence="5">Chaperone</fullName>
    </submittedName>
</protein>
<dbReference type="InterPro" id="IPR036386">
    <property type="entry name" value="HscB_C_sf"/>
</dbReference>
<proteinExistence type="inferred from homology"/>